<keyword evidence="3" id="KW-1185">Reference proteome</keyword>
<dbReference type="EMBL" id="JARKIE010000072">
    <property type="protein sequence ID" value="KAJ7689494.1"/>
    <property type="molecule type" value="Genomic_DNA"/>
</dbReference>
<feature type="region of interest" description="Disordered" evidence="1">
    <location>
        <begin position="90"/>
        <end position="117"/>
    </location>
</feature>
<reference evidence="2" key="1">
    <citation type="submission" date="2023-03" db="EMBL/GenBank/DDBJ databases">
        <title>Massive genome expansion in bonnet fungi (Mycena s.s.) driven by repeated elements and novel gene families across ecological guilds.</title>
        <authorList>
            <consortium name="Lawrence Berkeley National Laboratory"/>
            <person name="Harder C.B."/>
            <person name="Miyauchi S."/>
            <person name="Viragh M."/>
            <person name="Kuo A."/>
            <person name="Thoen E."/>
            <person name="Andreopoulos B."/>
            <person name="Lu D."/>
            <person name="Skrede I."/>
            <person name="Drula E."/>
            <person name="Henrissat B."/>
            <person name="Morin E."/>
            <person name="Kohler A."/>
            <person name="Barry K."/>
            <person name="LaButti K."/>
            <person name="Morin E."/>
            <person name="Salamov A."/>
            <person name="Lipzen A."/>
            <person name="Mereny Z."/>
            <person name="Hegedus B."/>
            <person name="Baldrian P."/>
            <person name="Stursova M."/>
            <person name="Weitz H."/>
            <person name="Taylor A."/>
            <person name="Grigoriev I.V."/>
            <person name="Nagy L.G."/>
            <person name="Martin F."/>
            <person name="Kauserud H."/>
        </authorList>
    </citation>
    <scope>NUCLEOTIDE SEQUENCE</scope>
    <source>
        <strain evidence="2">CBHHK067</strain>
    </source>
</reference>
<sequence>MSANKLPFGDSSTAHHMIIAARCTTGAPKELADMFGDFLAVADKVHKDSISKEQANGEIAQTFSNIVEWVKPCKADDQGRQAETLQPKVVPETRSPPRATTKTADAAKADNVKMSPPVTRIGDKYDPDLLPDHRGLYFTHQVSKLVQRDHIDADEKFIAPHELYSQLTEGTLFCAYISFETFIFKEGKYPSKLCPRQRLWQGLVPAHSIALVAIRPVNADQTS</sequence>
<dbReference type="Proteomes" id="UP001221757">
    <property type="component" value="Unassembled WGS sequence"/>
</dbReference>
<accession>A0AAD7DE31</accession>
<gene>
    <name evidence="2" type="ORF">B0H17DRAFT_1180285</name>
</gene>
<proteinExistence type="predicted"/>
<name>A0AAD7DE31_MYCRO</name>
<evidence type="ECO:0000313" key="2">
    <source>
        <dbReference type="EMBL" id="KAJ7689494.1"/>
    </source>
</evidence>
<comment type="caution">
    <text evidence="2">The sequence shown here is derived from an EMBL/GenBank/DDBJ whole genome shotgun (WGS) entry which is preliminary data.</text>
</comment>
<evidence type="ECO:0000256" key="1">
    <source>
        <dbReference type="SAM" id="MobiDB-lite"/>
    </source>
</evidence>
<dbReference type="AlphaFoldDB" id="A0AAD7DE31"/>
<protein>
    <submittedName>
        <fullName evidence="2">Uncharacterized protein</fullName>
    </submittedName>
</protein>
<organism evidence="2 3">
    <name type="scientific">Mycena rosella</name>
    <name type="common">Pink bonnet</name>
    <name type="synonym">Agaricus rosellus</name>
    <dbReference type="NCBI Taxonomy" id="1033263"/>
    <lineage>
        <taxon>Eukaryota</taxon>
        <taxon>Fungi</taxon>
        <taxon>Dikarya</taxon>
        <taxon>Basidiomycota</taxon>
        <taxon>Agaricomycotina</taxon>
        <taxon>Agaricomycetes</taxon>
        <taxon>Agaricomycetidae</taxon>
        <taxon>Agaricales</taxon>
        <taxon>Marasmiineae</taxon>
        <taxon>Mycenaceae</taxon>
        <taxon>Mycena</taxon>
    </lineage>
</organism>
<evidence type="ECO:0000313" key="3">
    <source>
        <dbReference type="Proteomes" id="UP001221757"/>
    </source>
</evidence>